<comment type="caution">
    <text evidence="2">The sequence shown here is derived from an EMBL/GenBank/DDBJ whole genome shotgun (WGS) entry which is preliminary data.</text>
</comment>
<keyword evidence="3" id="KW-1185">Reference proteome</keyword>
<dbReference type="InterPro" id="IPR008391">
    <property type="entry name" value="AXE1_dom"/>
</dbReference>
<reference evidence="2 3" key="1">
    <citation type="submission" date="2018-12" db="EMBL/GenBank/DDBJ databases">
        <authorList>
            <person name="Feng G."/>
            <person name="Zhu H."/>
        </authorList>
    </citation>
    <scope>NUCLEOTIDE SEQUENCE [LARGE SCALE GENOMIC DNA]</scope>
    <source>
        <strain evidence="2 3">9PBR-2</strain>
    </source>
</reference>
<dbReference type="AlphaFoldDB" id="A0A3R9M4R8"/>
<protein>
    <recommendedName>
        <fullName evidence="1">Acetyl xylan esterase domain-containing protein</fullName>
    </recommendedName>
</protein>
<evidence type="ECO:0000259" key="1">
    <source>
        <dbReference type="Pfam" id="PF05448"/>
    </source>
</evidence>
<dbReference type="SUPFAM" id="SSF53474">
    <property type="entry name" value="alpha/beta-Hydrolases"/>
    <property type="match status" value="2"/>
</dbReference>
<dbReference type="OrthoDB" id="3668964at2"/>
<feature type="domain" description="Acetyl xylan esterase" evidence="1">
    <location>
        <begin position="125"/>
        <end position="290"/>
    </location>
</feature>
<sequence length="671" mass="73183">MQIVTPFSLIRGKGVAFGLNAMKCGGFLALLLVLSWSAAAQKQYNVLDWKAPATLSTYLFQQMHGQYQARQAAWQQAIQSREALQTYQDSVRQRFRRALGPLPARTPLRARITGQLRSPGFGIERLVYESTPNHHVTASLYLPDGKGKRPAVLLFCGHESESKATESYQKTAALFARNGFVVLVIDPVSQGERMQLTDAAGKPLTRGGTTEHTLLNAAATVLGRTAPAAELWDNVRGLDYLLTRKEVDAARVGCLGNSGGATQTAYFLAHDERVKVAALCSYVAAGERNLELTGPADGCVMLPGAGTACLDLADYPLPFAPRPLLLLAGRYDFVDYPSMEATCAELRQAYARLGQAENIRLFTYDDGHGISRPKREAAVRWFCQHLLPTATPVPEDNLPVWPETALRVTPTGQVNTTYAAEQTLAAEYLAAGRHLVKNRPVRTLEQLRPLVARQLALPVPAGPVAVEQKDSVLQAGGLWLHPLILRQAGEPPLPALLWRPRGPVREVVLVLPAEGKASLADSTALFRQQPPGTAVLMADLRGLGETADPSQFNDPKYYNQEYRPALLSLHLGRPLLSQRVSDVNTLLRFISTDAHLQMVAVQVLATGSAGPVALHAAVLAPVIRKVVLRSSPVSWLSVLENPTQKDAYSWLLPGVLLHYDLPELRQLVPAR</sequence>
<accession>A0A3R9M4R8</accession>
<dbReference type="EMBL" id="RWIS01000012">
    <property type="protein sequence ID" value="RSK29581.1"/>
    <property type="molecule type" value="Genomic_DNA"/>
</dbReference>
<dbReference type="Proteomes" id="UP000280066">
    <property type="component" value="Unassembled WGS sequence"/>
</dbReference>
<dbReference type="Gene3D" id="3.40.50.1820">
    <property type="entry name" value="alpha/beta hydrolase"/>
    <property type="match status" value="2"/>
</dbReference>
<dbReference type="InterPro" id="IPR029058">
    <property type="entry name" value="AB_hydrolase_fold"/>
</dbReference>
<dbReference type="PANTHER" id="PTHR22946:SF8">
    <property type="entry name" value="ACETYL XYLAN ESTERASE DOMAIN-CONTAINING PROTEIN"/>
    <property type="match status" value="1"/>
</dbReference>
<dbReference type="InterPro" id="IPR050261">
    <property type="entry name" value="FrsA_esterase"/>
</dbReference>
<dbReference type="PANTHER" id="PTHR22946">
    <property type="entry name" value="DIENELACTONE HYDROLASE DOMAIN-CONTAINING PROTEIN-RELATED"/>
    <property type="match status" value="1"/>
</dbReference>
<organism evidence="2 3">
    <name type="scientific">Hymenobacter metallilatus</name>
    <dbReference type="NCBI Taxonomy" id="2493666"/>
    <lineage>
        <taxon>Bacteria</taxon>
        <taxon>Pseudomonadati</taxon>
        <taxon>Bacteroidota</taxon>
        <taxon>Cytophagia</taxon>
        <taxon>Cytophagales</taxon>
        <taxon>Hymenobacteraceae</taxon>
        <taxon>Hymenobacter</taxon>
    </lineage>
</organism>
<evidence type="ECO:0000313" key="3">
    <source>
        <dbReference type="Proteomes" id="UP000280066"/>
    </source>
</evidence>
<dbReference type="Pfam" id="PF05448">
    <property type="entry name" value="AXE1"/>
    <property type="match status" value="1"/>
</dbReference>
<name>A0A3R9M4R8_9BACT</name>
<proteinExistence type="predicted"/>
<evidence type="ECO:0000313" key="2">
    <source>
        <dbReference type="EMBL" id="RSK29581.1"/>
    </source>
</evidence>
<gene>
    <name evidence="2" type="ORF">EI290_17080</name>
</gene>